<dbReference type="Proteomes" id="UP000299102">
    <property type="component" value="Unassembled WGS sequence"/>
</dbReference>
<dbReference type="EMBL" id="BGZK01000134">
    <property type="protein sequence ID" value="GBP21936.1"/>
    <property type="molecule type" value="Genomic_DNA"/>
</dbReference>
<dbReference type="AlphaFoldDB" id="A0A4C1U7W0"/>
<reference evidence="1 2" key="1">
    <citation type="journal article" date="2019" name="Commun. Biol.">
        <title>The bagworm genome reveals a unique fibroin gene that provides high tensile strength.</title>
        <authorList>
            <person name="Kono N."/>
            <person name="Nakamura H."/>
            <person name="Ohtoshi R."/>
            <person name="Tomita M."/>
            <person name="Numata K."/>
            <person name="Arakawa K."/>
        </authorList>
    </citation>
    <scope>NUCLEOTIDE SEQUENCE [LARGE SCALE GENOMIC DNA]</scope>
</reference>
<comment type="caution">
    <text evidence="1">The sequence shown here is derived from an EMBL/GenBank/DDBJ whole genome shotgun (WGS) entry which is preliminary data.</text>
</comment>
<evidence type="ECO:0000313" key="1">
    <source>
        <dbReference type="EMBL" id="GBP21936.1"/>
    </source>
</evidence>
<organism evidence="1 2">
    <name type="scientific">Eumeta variegata</name>
    <name type="common">Bagworm moth</name>
    <name type="synonym">Eumeta japonica</name>
    <dbReference type="NCBI Taxonomy" id="151549"/>
    <lineage>
        <taxon>Eukaryota</taxon>
        <taxon>Metazoa</taxon>
        <taxon>Ecdysozoa</taxon>
        <taxon>Arthropoda</taxon>
        <taxon>Hexapoda</taxon>
        <taxon>Insecta</taxon>
        <taxon>Pterygota</taxon>
        <taxon>Neoptera</taxon>
        <taxon>Endopterygota</taxon>
        <taxon>Lepidoptera</taxon>
        <taxon>Glossata</taxon>
        <taxon>Ditrysia</taxon>
        <taxon>Tineoidea</taxon>
        <taxon>Psychidae</taxon>
        <taxon>Oiketicinae</taxon>
        <taxon>Eumeta</taxon>
    </lineage>
</organism>
<gene>
    <name evidence="1" type="ORF">EVAR_7150_1</name>
</gene>
<name>A0A4C1U7W0_EUMVA</name>
<protein>
    <submittedName>
        <fullName evidence="1">Uncharacterized protein</fullName>
    </submittedName>
</protein>
<sequence>MRGGAILLRIATLWSDYYRTHIAPVAGIVRGAVWLAGLAQTFLPREGARSVYGNSWTRRPQGDQFITPATLHKIILHLLKKKAPGPDGISTAALRIENKNGIENDTMNLLRLRSGSESKVAIGIGARESRAEVRIEHGMAIRIVVENGTDSHAHTCVRTRGAYAHVERARAPVHTHTYMIVAADRVRLAVSGGAIECRVTTSAFTCSHV</sequence>
<accession>A0A4C1U7W0</accession>
<keyword evidence="2" id="KW-1185">Reference proteome</keyword>
<proteinExistence type="predicted"/>
<evidence type="ECO:0000313" key="2">
    <source>
        <dbReference type="Proteomes" id="UP000299102"/>
    </source>
</evidence>